<sequence length="69" mass="7304">MSVPLVSVNEPSGATGTLPKATEAVLEEFALYATAFPTLVFQAVAKVPKVGSLVIPEKLFTIWAMTAPR</sequence>
<evidence type="ECO:0000313" key="2">
    <source>
        <dbReference type="Proteomes" id="UP000020077"/>
    </source>
</evidence>
<comment type="caution">
    <text evidence="1">The sequence shown here is derived from an EMBL/GenBank/DDBJ whole genome shotgun (WGS) entry which is preliminary data.</text>
</comment>
<organism evidence="1 2">
    <name type="scientific">Candidatus Accumulibacter phosphatis</name>
    <dbReference type="NCBI Taxonomy" id="327160"/>
    <lineage>
        <taxon>Bacteria</taxon>
        <taxon>Pseudomonadati</taxon>
        <taxon>Pseudomonadota</taxon>
        <taxon>Betaproteobacteria</taxon>
        <taxon>Candidatus Accumulibacter</taxon>
    </lineage>
</organism>
<accession>A0A080LX73</accession>
<dbReference type="AlphaFoldDB" id="A0A080LX73"/>
<reference evidence="1 2" key="1">
    <citation type="submission" date="2014-02" db="EMBL/GenBank/DDBJ databases">
        <title>Expanding our view of genomic diversity in Candidatus Accumulibacter clades.</title>
        <authorList>
            <person name="Skennerton C.T."/>
            <person name="Barr J.J."/>
            <person name="Slater F.R."/>
            <person name="Bond P.L."/>
            <person name="Tyson G.W."/>
        </authorList>
    </citation>
    <scope>NUCLEOTIDE SEQUENCE [LARGE SCALE GENOMIC DNA]</scope>
    <source>
        <strain evidence="2">BA-91</strain>
    </source>
</reference>
<dbReference type="EMBL" id="JDVG02000254">
    <property type="protein sequence ID" value="KFB73276.1"/>
    <property type="molecule type" value="Genomic_DNA"/>
</dbReference>
<name>A0A080LX73_9PROT</name>
<evidence type="ECO:0000313" key="1">
    <source>
        <dbReference type="EMBL" id="KFB73276.1"/>
    </source>
</evidence>
<gene>
    <name evidence="1" type="ORF">AW09_001469</name>
</gene>
<dbReference type="Proteomes" id="UP000020077">
    <property type="component" value="Unassembled WGS sequence"/>
</dbReference>
<proteinExistence type="predicted"/>
<protein>
    <submittedName>
        <fullName evidence="1">Uncharacterized protein</fullName>
    </submittedName>
</protein>